<comment type="cofactor">
    <cofactor evidence="1">
        <name>FMN</name>
        <dbReference type="ChEBI" id="CHEBI:58210"/>
    </cofactor>
</comment>
<evidence type="ECO:0000256" key="14">
    <source>
        <dbReference type="NCBIfam" id="TIGR01036"/>
    </source>
</evidence>
<evidence type="ECO:0000256" key="3">
    <source>
        <dbReference type="ARBA" id="ARBA00004370"/>
    </source>
</evidence>
<evidence type="ECO:0000256" key="7">
    <source>
        <dbReference type="ARBA" id="ARBA00018366"/>
    </source>
</evidence>
<evidence type="ECO:0000256" key="5">
    <source>
        <dbReference type="ARBA" id="ARBA00005359"/>
    </source>
</evidence>
<dbReference type="InterPro" id="IPR001295">
    <property type="entry name" value="Dihydroorotate_DH_CS"/>
</dbReference>
<dbReference type="GO" id="GO:0044205">
    <property type="term" value="P:'de novo' UMP biosynthetic process"/>
    <property type="evidence" value="ECO:0007669"/>
    <property type="project" value="UniProtKB-UniPathway"/>
</dbReference>
<keyword evidence="12" id="KW-0472">Membrane</keyword>
<dbReference type="AlphaFoldDB" id="A0A3P1SH36"/>
<sequence>MSFHVYPWLYRHLIRLTDPEQAHHAAISALSVAGTFAPSRGLMRGTCGYLRGGIPPLARRTPYRSVTIGERVLPGVLGLAAGMDKDAQAVEAMCALGFAFVEIGTVTPLPQPGNDGPRLWRLIEEEGLRNRMGFNNEGAAAAAARLKALRSTSAGRSLIVGANIGKNKTTSEADAPRDYYLCAKELAPWVDFIVVNVSSPNTPGLRDLQAVDHLRPILAAARAGCEDAVSRRMPLFVKIAPDLSNEDIVKVVALTQELGLEGIVATNTTIAHDYGEGGVSGRPLFERALEVVALVAEHLGDDQILIGTGGITTVDDAKRMLDAGADLIEGLSAFVSQGPTWPGRMNRALAGY</sequence>
<dbReference type="GO" id="GO:0006207">
    <property type="term" value="P:'de novo' pyrimidine nucleobase biosynthetic process"/>
    <property type="evidence" value="ECO:0007669"/>
    <property type="project" value="UniProtKB-UniRule"/>
</dbReference>
<evidence type="ECO:0000256" key="6">
    <source>
        <dbReference type="ARBA" id="ARBA00012791"/>
    </source>
</evidence>
<dbReference type="GO" id="GO:0005737">
    <property type="term" value="C:cytoplasm"/>
    <property type="evidence" value="ECO:0007669"/>
    <property type="project" value="InterPro"/>
</dbReference>
<keyword evidence="10" id="KW-0665">Pyrimidine biosynthesis</keyword>
<evidence type="ECO:0000256" key="8">
    <source>
        <dbReference type="ARBA" id="ARBA00022630"/>
    </source>
</evidence>
<dbReference type="SUPFAM" id="SSF51395">
    <property type="entry name" value="FMN-linked oxidoreductases"/>
    <property type="match status" value="1"/>
</dbReference>
<dbReference type="InterPro" id="IPR050074">
    <property type="entry name" value="DHO_dehydrogenase"/>
</dbReference>
<keyword evidence="17" id="KW-1185">Reference proteome</keyword>
<evidence type="ECO:0000256" key="13">
    <source>
        <dbReference type="ARBA" id="ARBA00048639"/>
    </source>
</evidence>
<organism evidence="16 17">
    <name type="scientific">Schaalia canis</name>
    <dbReference type="NCBI Taxonomy" id="100469"/>
    <lineage>
        <taxon>Bacteria</taxon>
        <taxon>Bacillati</taxon>
        <taxon>Actinomycetota</taxon>
        <taxon>Actinomycetes</taxon>
        <taxon>Actinomycetales</taxon>
        <taxon>Actinomycetaceae</taxon>
        <taxon>Schaalia</taxon>
    </lineage>
</organism>
<evidence type="ECO:0000256" key="1">
    <source>
        <dbReference type="ARBA" id="ARBA00001917"/>
    </source>
</evidence>
<gene>
    <name evidence="16" type="ORF">EII11_01350</name>
</gene>
<comment type="catalytic activity">
    <reaction evidence="13">
        <text>(S)-dihydroorotate + a quinone = orotate + a quinol</text>
        <dbReference type="Rhea" id="RHEA:30187"/>
        <dbReference type="ChEBI" id="CHEBI:24646"/>
        <dbReference type="ChEBI" id="CHEBI:30839"/>
        <dbReference type="ChEBI" id="CHEBI:30864"/>
        <dbReference type="ChEBI" id="CHEBI:132124"/>
        <dbReference type="EC" id="1.3.5.2"/>
    </reaction>
</comment>
<dbReference type="PROSITE" id="PS00912">
    <property type="entry name" value="DHODEHASE_2"/>
    <property type="match status" value="1"/>
</dbReference>
<dbReference type="NCBIfam" id="TIGR01036">
    <property type="entry name" value="pyrD_sub2"/>
    <property type="match status" value="1"/>
</dbReference>
<keyword evidence="9" id="KW-0288">FMN</keyword>
<dbReference type="Proteomes" id="UP000280444">
    <property type="component" value="Unassembled WGS sequence"/>
</dbReference>
<dbReference type="InterPro" id="IPR005720">
    <property type="entry name" value="Dihydroorotate_DH_cat"/>
</dbReference>
<comment type="function">
    <text evidence="2">Catalyzes the conversion of dihydroorotate to orotate with quinone as electron acceptor.</text>
</comment>
<evidence type="ECO:0000256" key="11">
    <source>
        <dbReference type="ARBA" id="ARBA00023002"/>
    </source>
</evidence>
<feature type="domain" description="Dihydroorotate dehydrogenase catalytic" evidence="15">
    <location>
        <begin position="67"/>
        <end position="349"/>
    </location>
</feature>
<dbReference type="GO" id="GO:0106430">
    <property type="term" value="F:dihydroorotate dehydrogenase (quinone) activity"/>
    <property type="evidence" value="ECO:0007669"/>
    <property type="project" value="UniProtKB-EC"/>
</dbReference>
<accession>A0A3P1SH36</accession>
<evidence type="ECO:0000259" key="15">
    <source>
        <dbReference type="Pfam" id="PF01180"/>
    </source>
</evidence>
<dbReference type="RefSeq" id="WP_124867800.1">
    <property type="nucleotide sequence ID" value="NZ_RQZF01000001.1"/>
</dbReference>
<dbReference type="PROSITE" id="PS00911">
    <property type="entry name" value="DHODEHASE_1"/>
    <property type="match status" value="1"/>
</dbReference>
<dbReference type="EC" id="1.3.5.2" evidence="6 14"/>
<dbReference type="InterPro" id="IPR013785">
    <property type="entry name" value="Aldolase_TIM"/>
</dbReference>
<evidence type="ECO:0000256" key="12">
    <source>
        <dbReference type="ARBA" id="ARBA00023136"/>
    </source>
</evidence>
<dbReference type="EMBL" id="RQZF01000001">
    <property type="protein sequence ID" value="RRC96326.1"/>
    <property type="molecule type" value="Genomic_DNA"/>
</dbReference>
<evidence type="ECO:0000313" key="17">
    <source>
        <dbReference type="Proteomes" id="UP000280444"/>
    </source>
</evidence>
<dbReference type="NCBIfam" id="NF003652">
    <property type="entry name" value="PRK05286.2-5"/>
    <property type="match status" value="1"/>
</dbReference>
<dbReference type="Gene3D" id="3.20.20.70">
    <property type="entry name" value="Aldolase class I"/>
    <property type="match status" value="1"/>
</dbReference>
<protein>
    <recommendedName>
        <fullName evidence="7 14">Dihydroorotate dehydrogenase (quinone)</fullName>
        <ecNumber evidence="6 14">1.3.5.2</ecNumber>
    </recommendedName>
</protein>
<name>A0A3P1SH36_9ACTO</name>
<keyword evidence="11 16" id="KW-0560">Oxidoreductase</keyword>
<dbReference type="GO" id="GO:0005886">
    <property type="term" value="C:plasma membrane"/>
    <property type="evidence" value="ECO:0007669"/>
    <property type="project" value="TreeGrafter"/>
</dbReference>
<evidence type="ECO:0000256" key="10">
    <source>
        <dbReference type="ARBA" id="ARBA00022975"/>
    </source>
</evidence>
<dbReference type="Pfam" id="PF01180">
    <property type="entry name" value="DHO_dh"/>
    <property type="match status" value="1"/>
</dbReference>
<reference evidence="16 17" key="1">
    <citation type="submission" date="2018-11" db="EMBL/GenBank/DDBJ databases">
        <title>Genomes From Bacteria Associated with the Canine Oral Cavity: a Test Case for Automated Genome-Based Taxonomic Assignment.</title>
        <authorList>
            <person name="Coil D.A."/>
            <person name="Jospin G."/>
            <person name="Darling A.E."/>
            <person name="Wallis C."/>
            <person name="Davis I.J."/>
            <person name="Harris S."/>
            <person name="Eisen J.A."/>
            <person name="Holcombe L.J."/>
            <person name="O'Flynn C."/>
        </authorList>
    </citation>
    <scope>NUCLEOTIDE SEQUENCE [LARGE SCALE GENOMIC DNA]</scope>
    <source>
        <strain evidence="16 17">OH770</strain>
    </source>
</reference>
<evidence type="ECO:0000256" key="9">
    <source>
        <dbReference type="ARBA" id="ARBA00022643"/>
    </source>
</evidence>
<comment type="caution">
    <text evidence="16">The sequence shown here is derived from an EMBL/GenBank/DDBJ whole genome shotgun (WGS) entry which is preliminary data.</text>
</comment>
<dbReference type="PANTHER" id="PTHR48109">
    <property type="entry name" value="DIHYDROOROTATE DEHYDROGENASE (QUINONE), MITOCHONDRIAL-RELATED"/>
    <property type="match status" value="1"/>
</dbReference>
<evidence type="ECO:0000313" key="16">
    <source>
        <dbReference type="EMBL" id="RRC96326.1"/>
    </source>
</evidence>
<comment type="similarity">
    <text evidence="5">Belongs to the dihydroorotate dehydrogenase family. Type 2 subfamily.</text>
</comment>
<keyword evidence="8" id="KW-0285">Flavoprotein</keyword>
<dbReference type="PANTHER" id="PTHR48109:SF4">
    <property type="entry name" value="DIHYDROOROTATE DEHYDROGENASE (QUINONE), MITOCHONDRIAL"/>
    <property type="match status" value="1"/>
</dbReference>
<comment type="pathway">
    <text evidence="4">Pyrimidine metabolism; UMP biosynthesis via de novo pathway; orotate from (S)-dihydroorotate (quinone route): step 1/1.</text>
</comment>
<evidence type="ECO:0000256" key="4">
    <source>
        <dbReference type="ARBA" id="ARBA00005161"/>
    </source>
</evidence>
<dbReference type="CDD" id="cd04738">
    <property type="entry name" value="DHOD_2_like"/>
    <property type="match status" value="1"/>
</dbReference>
<proteinExistence type="inferred from homology"/>
<dbReference type="UniPathway" id="UPA00070">
    <property type="reaction ID" value="UER00946"/>
</dbReference>
<dbReference type="OrthoDB" id="9802377at2"/>
<evidence type="ECO:0000256" key="2">
    <source>
        <dbReference type="ARBA" id="ARBA00003125"/>
    </source>
</evidence>
<comment type="subcellular location">
    <subcellularLocation>
        <location evidence="3">Membrane</location>
    </subcellularLocation>
</comment>
<dbReference type="InterPro" id="IPR005719">
    <property type="entry name" value="Dihydroorotate_DH_2"/>
</dbReference>